<dbReference type="Proteomes" id="UP000004067">
    <property type="component" value="Unassembled WGS sequence"/>
</dbReference>
<feature type="domain" description="TPM" evidence="4">
    <location>
        <begin position="206"/>
        <end position="300"/>
    </location>
</feature>
<dbReference type="STRING" id="888060.HMPREF9081_0283"/>
<keyword evidence="3" id="KW-0732">Signal</keyword>
<feature type="region of interest" description="Disordered" evidence="1">
    <location>
        <begin position="402"/>
        <end position="442"/>
    </location>
</feature>
<sequence>MRGDKGMRGFLALVLVLALLLMSGAYAEAAESRLLGTTSVTAGELLAKPAQRTYIVDTADMVSAEDATQIEKIGAELRAKTKAEIVVVTVSTLGGTDIESYANELFRSWGIGDARLNNGVLLLIAKDDRAFRIEVGYGLEGAITDGYAGSVLDAMKGEFRKENYSPAILTAYVTLAQKAGTEYGVALESLGAALGIPARPAHLGAVADFGEMLMPEDATAIEQMGGDLTNATGAQMIVVTMPTLKGVDAGRFAQQLFVDWQLKDAVQGNTALLFIAKEEREISFLFGPALTEMEQEHDTTYAVNRIRSEFPFDKDDISEEIRKGYATVGARLCEKAHVAVPDSIDEGGSEPFYVYIFGFLIAIPLIGLLLYVVVHAFGLAFFSLSALLNLLSSGRYGHIPSGGGGGTYDDDDDRPSYGGGGSSGGGSYGGGSSGGGGASGNW</sequence>
<feature type="chain" id="PRO_5039009439" description="TPM domain-containing protein" evidence="3">
    <location>
        <begin position="28"/>
        <end position="442"/>
    </location>
</feature>
<dbReference type="AlphaFoldDB" id="F5RJ48"/>
<feature type="compositionally biased region" description="Gly residues" evidence="1">
    <location>
        <begin position="417"/>
        <end position="442"/>
    </location>
</feature>
<dbReference type="PANTHER" id="PTHR30373:SF2">
    <property type="entry name" value="UPF0603 PROTEIN YGCG"/>
    <property type="match status" value="1"/>
</dbReference>
<keyword evidence="6" id="KW-1185">Reference proteome</keyword>
<dbReference type="Pfam" id="PF04536">
    <property type="entry name" value="TPM_phosphatase"/>
    <property type="match status" value="2"/>
</dbReference>
<evidence type="ECO:0000313" key="6">
    <source>
        <dbReference type="Proteomes" id="UP000004067"/>
    </source>
</evidence>
<evidence type="ECO:0000259" key="4">
    <source>
        <dbReference type="Pfam" id="PF04536"/>
    </source>
</evidence>
<name>F5RJ48_9FIRM</name>
<protein>
    <recommendedName>
        <fullName evidence="4">TPM domain-containing protein</fullName>
    </recommendedName>
</protein>
<feature type="domain" description="TPM" evidence="4">
    <location>
        <begin position="55"/>
        <end position="176"/>
    </location>
</feature>
<feature type="transmembrane region" description="Helical" evidence="2">
    <location>
        <begin position="352"/>
        <end position="382"/>
    </location>
</feature>
<keyword evidence="2" id="KW-0812">Transmembrane</keyword>
<gene>
    <name evidence="5" type="ORF">HMPREF9081_0283</name>
</gene>
<keyword evidence="2" id="KW-1133">Transmembrane helix</keyword>
<keyword evidence="2" id="KW-0472">Membrane</keyword>
<evidence type="ECO:0000256" key="3">
    <source>
        <dbReference type="SAM" id="SignalP"/>
    </source>
</evidence>
<evidence type="ECO:0000256" key="2">
    <source>
        <dbReference type="SAM" id="Phobius"/>
    </source>
</evidence>
<dbReference type="PANTHER" id="PTHR30373">
    <property type="entry name" value="UPF0603 PROTEIN YGCG"/>
    <property type="match status" value="1"/>
</dbReference>
<dbReference type="EMBL" id="AFHQ01000006">
    <property type="protein sequence ID" value="EGK62245.1"/>
    <property type="molecule type" value="Genomic_DNA"/>
</dbReference>
<proteinExistence type="predicted"/>
<dbReference type="RefSeq" id="WP_006305093.1">
    <property type="nucleotide sequence ID" value="NZ_GL892076.1"/>
</dbReference>
<comment type="caution">
    <text evidence="5">The sequence shown here is derived from an EMBL/GenBank/DDBJ whole genome shotgun (WGS) entry which is preliminary data.</text>
</comment>
<evidence type="ECO:0000313" key="5">
    <source>
        <dbReference type="EMBL" id="EGK62245.1"/>
    </source>
</evidence>
<dbReference type="InterPro" id="IPR007621">
    <property type="entry name" value="TPM_dom"/>
</dbReference>
<dbReference type="HOGENOM" id="CLU_620950_0_0_9"/>
<dbReference type="OrthoDB" id="9810918at2"/>
<feature type="signal peptide" evidence="3">
    <location>
        <begin position="1"/>
        <end position="27"/>
    </location>
</feature>
<reference evidence="5 6" key="1">
    <citation type="submission" date="2011-04" db="EMBL/GenBank/DDBJ databases">
        <authorList>
            <person name="Muzny D."/>
            <person name="Qin X."/>
            <person name="Deng J."/>
            <person name="Jiang H."/>
            <person name="Liu Y."/>
            <person name="Qu J."/>
            <person name="Song X.-Z."/>
            <person name="Zhang L."/>
            <person name="Thornton R."/>
            <person name="Coyle M."/>
            <person name="Francisco L."/>
            <person name="Jackson L."/>
            <person name="Javaid M."/>
            <person name="Korchina V."/>
            <person name="Kovar C."/>
            <person name="Mata R."/>
            <person name="Mathew T."/>
            <person name="Ngo R."/>
            <person name="Nguyen L."/>
            <person name="Nguyen N."/>
            <person name="Okwuonu G."/>
            <person name="Ongeri F."/>
            <person name="Pham C."/>
            <person name="Simmons D."/>
            <person name="Wilczek-Boney K."/>
            <person name="Hale W."/>
            <person name="Jakkamsetti A."/>
            <person name="Pham P."/>
            <person name="Ruth R."/>
            <person name="San Lucas F."/>
            <person name="Warren J."/>
            <person name="Zhang J."/>
            <person name="Zhao Z."/>
            <person name="Zhou C."/>
            <person name="Zhu D."/>
            <person name="Lee S."/>
            <person name="Bess C."/>
            <person name="Blankenburg K."/>
            <person name="Forbes L."/>
            <person name="Fu Q."/>
            <person name="Gubbala S."/>
            <person name="Hirani K."/>
            <person name="Jayaseelan J.C."/>
            <person name="Lara F."/>
            <person name="Munidasa M."/>
            <person name="Palculict T."/>
            <person name="Patil S."/>
            <person name="Pu L.-L."/>
            <person name="Saada N."/>
            <person name="Tang L."/>
            <person name="Weissenberger G."/>
            <person name="Zhu Y."/>
            <person name="Hemphill L."/>
            <person name="Shang Y."/>
            <person name="Youmans B."/>
            <person name="Ayvaz T."/>
            <person name="Ross M."/>
            <person name="Santibanez J."/>
            <person name="Aqrawi P."/>
            <person name="Gross S."/>
            <person name="Joshi V."/>
            <person name="Fowler G."/>
            <person name="Nazareth L."/>
            <person name="Reid J."/>
            <person name="Worley K."/>
            <person name="Petrosino J."/>
            <person name="Highlander S."/>
            <person name="Gibbs R."/>
        </authorList>
    </citation>
    <scope>NUCLEOTIDE SEQUENCE [LARGE SCALE GENOMIC DNA]</scope>
    <source>
        <strain evidence="5 6">DSM 2778</strain>
    </source>
</reference>
<dbReference type="eggNOG" id="COG1512">
    <property type="taxonomic scope" value="Bacteria"/>
</dbReference>
<organism evidence="5 6">
    <name type="scientific">Centipeda periodontii DSM 2778</name>
    <dbReference type="NCBI Taxonomy" id="888060"/>
    <lineage>
        <taxon>Bacteria</taxon>
        <taxon>Bacillati</taxon>
        <taxon>Bacillota</taxon>
        <taxon>Negativicutes</taxon>
        <taxon>Selenomonadales</taxon>
        <taxon>Selenomonadaceae</taxon>
        <taxon>Centipeda</taxon>
    </lineage>
</organism>
<accession>F5RJ48</accession>
<evidence type="ECO:0000256" key="1">
    <source>
        <dbReference type="SAM" id="MobiDB-lite"/>
    </source>
</evidence>
<dbReference type="Gene3D" id="3.10.310.50">
    <property type="match status" value="2"/>
</dbReference>